<reference evidence="2 3" key="1">
    <citation type="submission" date="2024-05" db="EMBL/GenBank/DDBJ databases">
        <title>Genome Sequence and Characterization of the New Strain Purple Sulfur Bacterium of Genus Thioalkalicoccus.</title>
        <authorList>
            <person name="Bryantseva I.A."/>
            <person name="Kyndt J.A."/>
            <person name="Imhoff J.F."/>
        </authorList>
    </citation>
    <scope>NUCLEOTIDE SEQUENCE [LARGE SCALE GENOMIC DNA]</scope>
    <source>
        <strain evidence="2 3">Um2</strain>
    </source>
</reference>
<keyword evidence="1" id="KW-0472">Membrane</keyword>
<keyword evidence="1" id="KW-1133">Transmembrane helix</keyword>
<dbReference type="InterPro" id="IPR009883">
    <property type="entry name" value="YgfX"/>
</dbReference>
<keyword evidence="1" id="KW-0812">Transmembrane</keyword>
<gene>
    <name evidence="2" type="ORF">ABC977_08775</name>
</gene>
<evidence type="ECO:0000256" key="1">
    <source>
        <dbReference type="SAM" id="Phobius"/>
    </source>
</evidence>
<protein>
    <submittedName>
        <fullName evidence="2">Protein YgfX</fullName>
    </submittedName>
</protein>
<name>A0ABV4BDF9_9GAMM</name>
<organism evidence="2 3">
    <name type="scientific">Thioalkalicoccus limnaeus</name>
    <dbReference type="NCBI Taxonomy" id="120681"/>
    <lineage>
        <taxon>Bacteria</taxon>
        <taxon>Pseudomonadati</taxon>
        <taxon>Pseudomonadota</taxon>
        <taxon>Gammaproteobacteria</taxon>
        <taxon>Chromatiales</taxon>
        <taxon>Chromatiaceae</taxon>
        <taxon>Thioalkalicoccus</taxon>
    </lineage>
</organism>
<feature type="transmembrane region" description="Helical" evidence="1">
    <location>
        <begin position="15"/>
        <end position="36"/>
    </location>
</feature>
<keyword evidence="3" id="KW-1185">Reference proteome</keyword>
<dbReference type="EMBL" id="JBDKXB010000009">
    <property type="protein sequence ID" value="MEY6432496.1"/>
    <property type="molecule type" value="Genomic_DNA"/>
</dbReference>
<dbReference type="Pfam" id="PF07254">
    <property type="entry name" value="Cpta_toxin"/>
    <property type="match status" value="1"/>
</dbReference>
<evidence type="ECO:0000313" key="2">
    <source>
        <dbReference type="EMBL" id="MEY6432496.1"/>
    </source>
</evidence>
<accession>A0ABV4BDF9</accession>
<proteinExistence type="predicted"/>
<comment type="caution">
    <text evidence="2">The sequence shown here is derived from an EMBL/GenBank/DDBJ whole genome shotgun (WGS) entry which is preliminary data.</text>
</comment>
<dbReference type="RefSeq" id="WP_369666884.1">
    <property type="nucleotide sequence ID" value="NZ_JBDKXB010000009.1"/>
</dbReference>
<evidence type="ECO:0000313" key="3">
    <source>
        <dbReference type="Proteomes" id="UP001564408"/>
    </source>
</evidence>
<sequence>MEHQRTPPLAIRPRLSWRLAGCLALLYGASVALVWLLPLPSWARIALTFVVCLDLVHQIGLHLGRWWPWAIREAIWLADGAWVVTLVSGRRYEARLAPTTFASVGLIVLNLRCGRFRYRALPLVADSLDPDLFRRLRVRLRFRALDRF</sequence>
<dbReference type="Proteomes" id="UP001564408">
    <property type="component" value="Unassembled WGS sequence"/>
</dbReference>